<dbReference type="EMBL" id="MN740728">
    <property type="protein sequence ID" value="QHS80993.1"/>
    <property type="molecule type" value="Genomic_DNA"/>
</dbReference>
<sequence length="254" mass="29281">MLEDILYLLAYNGFAKDIGPAVVSCKATFTDERIWFPFLIQQTYGKKQKTRLQILAEHTTLLPGGEKHHIVLKNDGLKLYRPEERWLARIDELEGMAKKAGHPELIKTMLSIPDTAGRGLISIACENNCPKMVRELLKRGIWYNNEDDSGATPCYYAYNSKFGRDAWRVLITENLTYSVKYEYPKPKPKPTERLWGDGYVINIINNPNYIDWYNSHHDLLINGQAIELIANTPIPPKPKKLKSKLYKQQFGPKR</sequence>
<dbReference type="InterPro" id="IPR036770">
    <property type="entry name" value="Ankyrin_rpt-contain_sf"/>
</dbReference>
<dbReference type="Gene3D" id="1.25.40.20">
    <property type="entry name" value="Ankyrin repeat-containing domain"/>
    <property type="match status" value="1"/>
</dbReference>
<dbReference type="SUPFAM" id="SSF48403">
    <property type="entry name" value="Ankyrin repeat"/>
    <property type="match status" value="1"/>
</dbReference>
<organism evidence="1">
    <name type="scientific">viral metagenome</name>
    <dbReference type="NCBI Taxonomy" id="1070528"/>
    <lineage>
        <taxon>unclassified sequences</taxon>
        <taxon>metagenomes</taxon>
        <taxon>organismal metagenomes</taxon>
    </lineage>
</organism>
<reference evidence="1" key="1">
    <citation type="journal article" date="2020" name="Nature">
        <title>Giant virus diversity and host interactions through global metagenomics.</title>
        <authorList>
            <person name="Schulz F."/>
            <person name="Roux S."/>
            <person name="Paez-Espino D."/>
            <person name="Jungbluth S."/>
            <person name="Walsh D.A."/>
            <person name="Denef V.J."/>
            <person name="McMahon K.D."/>
            <person name="Konstantinidis K.T."/>
            <person name="Eloe-Fadrosh E.A."/>
            <person name="Kyrpides N.C."/>
            <person name="Woyke T."/>
        </authorList>
    </citation>
    <scope>NUCLEOTIDE SEQUENCE</scope>
    <source>
        <strain evidence="1">GVMAG-S-1101161-73</strain>
    </source>
</reference>
<proteinExistence type="predicted"/>
<evidence type="ECO:0000313" key="1">
    <source>
        <dbReference type="EMBL" id="QHS80993.1"/>
    </source>
</evidence>
<protein>
    <submittedName>
        <fullName evidence="1">Uncharacterized protein</fullName>
    </submittedName>
</protein>
<name>A0A6C0AND0_9ZZZZ</name>
<accession>A0A6C0AND0</accession>
<dbReference type="AlphaFoldDB" id="A0A6C0AND0"/>